<comment type="caution">
    <text evidence="1">The sequence shown here is derived from an EMBL/GenBank/DDBJ whole genome shotgun (WGS) entry which is preliminary data.</text>
</comment>
<dbReference type="PaxDb" id="67767-A0A0J7K137"/>
<gene>
    <name evidence="1" type="ORF">RF55_18339</name>
</gene>
<name>A0A0J7K137_LASNI</name>
<sequence length="81" mass="9607">MSQEVFPRPKEEHIKRLNPTSCSCRNGFYFETLGEKLLETMISQDLMLIFPNLMLSKDIFRFKEVVLDYRAKCSILFLQNN</sequence>
<keyword evidence="2" id="KW-1185">Reference proteome</keyword>
<accession>A0A0J7K137</accession>
<reference evidence="1 2" key="1">
    <citation type="submission" date="2015-04" db="EMBL/GenBank/DDBJ databases">
        <title>Lasius niger genome sequencing.</title>
        <authorList>
            <person name="Konorov E.A."/>
            <person name="Nikitin M.A."/>
            <person name="Kirill M.V."/>
            <person name="Chang P."/>
        </authorList>
    </citation>
    <scope>NUCLEOTIDE SEQUENCE [LARGE SCALE GENOMIC DNA]</scope>
    <source>
        <tissue evidence="1">Whole</tissue>
    </source>
</reference>
<dbReference type="Proteomes" id="UP000036403">
    <property type="component" value="Unassembled WGS sequence"/>
</dbReference>
<evidence type="ECO:0000313" key="2">
    <source>
        <dbReference type="Proteomes" id="UP000036403"/>
    </source>
</evidence>
<proteinExistence type="predicted"/>
<organism evidence="1 2">
    <name type="scientific">Lasius niger</name>
    <name type="common">Black garden ant</name>
    <dbReference type="NCBI Taxonomy" id="67767"/>
    <lineage>
        <taxon>Eukaryota</taxon>
        <taxon>Metazoa</taxon>
        <taxon>Ecdysozoa</taxon>
        <taxon>Arthropoda</taxon>
        <taxon>Hexapoda</taxon>
        <taxon>Insecta</taxon>
        <taxon>Pterygota</taxon>
        <taxon>Neoptera</taxon>
        <taxon>Endopterygota</taxon>
        <taxon>Hymenoptera</taxon>
        <taxon>Apocrita</taxon>
        <taxon>Aculeata</taxon>
        <taxon>Formicoidea</taxon>
        <taxon>Formicidae</taxon>
        <taxon>Formicinae</taxon>
        <taxon>Lasius</taxon>
        <taxon>Lasius</taxon>
    </lineage>
</organism>
<protein>
    <submittedName>
        <fullName evidence="1">Uncharacterized protein</fullName>
    </submittedName>
</protein>
<dbReference type="AlphaFoldDB" id="A0A0J7K137"/>
<evidence type="ECO:0000313" key="1">
    <source>
        <dbReference type="EMBL" id="KMQ84133.1"/>
    </source>
</evidence>
<dbReference type="EMBL" id="LBMM01017287">
    <property type="protein sequence ID" value="KMQ84133.1"/>
    <property type="molecule type" value="Genomic_DNA"/>
</dbReference>